<accession>A0ABY1L5I9</accession>
<dbReference type="Pfam" id="PF07980">
    <property type="entry name" value="SusD_RagB"/>
    <property type="match status" value="1"/>
</dbReference>
<evidence type="ECO:0000256" key="4">
    <source>
        <dbReference type="ARBA" id="ARBA00023136"/>
    </source>
</evidence>
<evidence type="ECO:0000256" key="1">
    <source>
        <dbReference type="ARBA" id="ARBA00004442"/>
    </source>
</evidence>
<dbReference type="EMBL" id="FUZE01000001">
    <property type="protein sequence ID" value="SKB40908.1"/>
    <property type="molecule type" value="Genomic_DNA"/>
</dbReference>
<sequence length="520" mass="56920">MKKNIKYAFFIGAALLGGNSILTSCSDSYEIVQPGETHGEDITTVDGMNNFLIGSVYGLLEPTSANYLTAVVTDEVRQGIGSGGQEWQLHRHFIDPSDGYTGTIWVNNYTVINRVNRLLEMAEQITPATAAQATAYKRILGEARAVRAYCYLQLETYFSTDMKDENALGVMLVTTAPSDLNFSAPRVTNKVIYDFINADLDFARANVVTTGSNVNRFYINTSTVNAIAARFNLYRGNYPLAKQYAQSVLTSSGISLTTANPMTNGTSGPNIGSSAWNAAWYSASAAFTPYRRMWADLEGGEVIFGLNRLAPGSGNAIGTVYNTNTSTISGGVMWFWGVNTFNEFYGNTNDVRKYAYLDPSSLPYLSAHYYVIDKYPGKVGSATRNDVKVFRLSEMYFILAEAAVEAGDFAGAANYIQQVRVARAYTGTPTTPAYTSKQVAYKDILKERRIELALEGHRYIDLKRLAATAGVTMDRNAADDIEGFVSQNLPNGSYKYTLPIPLAEITANQGISGQQNPGYK</sequence>
<evidence type="ECO:0000259" key="6">
    <source>
        <dbReference type="Pfam" id="PF07980"/>
    </source>
</evidence>
<comment type="caution">
    <text evidence="8">The sequence shown here is derived from an EMBL/GenBank/DDBJ whole genome shotgun (WGS) entry which is preliminary data.</text>
</comment>
<keyword evidence="3" id="KW-0732">Signal</keyword>
<name>A0ABY1L5I9_9FLAO</name>
<protein>
    <submittedName>
        <fullName evidence="8">Starch-binding associating with outer membrane</fullName>
    </submittedName>
</protein>
<feature type="domain" description="RagB/SusD" evidence="6">
    <location>
        <begin position="365"/>
        <end position="519"/>
    </location>
</feature>
<evidence type="ECO:0000256" key="5">
    <source>
        <dbReference type="ARBA" id="ARBA00023237"/>
    </source>
</evidence>
<dbReference type="Proteomes" id="UP000190669">
    <property type="component" value="Unassembled WGS sequence"/>
</dbReference>
<dbReference type="RefSeq" id="WP_079463737.1">
    <property type="nucleotide sequence ID" value="NZ_CP033934.1"/>
</dbReference>
<dbReference type="SUPFAM" id="SSF48452">
    <property type="entry name" value="TPR-like"/>
    <property type="match status" value="1"/>
</dbReference>
<keyword evidence="9" id="KW-1185">Reference proteome</keyword>
<dbReference type="InterPro" id="IPR012944">
    <property type="entry name" value="SusD_RagB_dom"/>
</dbReference>
<dbReference type="InterPro" id="IPR033985">
    <property type="entry name" value="SusD-like_N"/>
</dbReference>
<evidence type="ECO:0000256" key="3">
    <source>
        <dbReference type="ARBA" id="ARBA00022729"/>
    </source>
</evidence>
<proteinExistence type="inferred from homology"/>
<dbReference type="Pfam" id="PF14322">
    <property type="entry name" value="SusD-like_3"/>
    <property type="match status" value="1"/>
</dbReference>
<keyword evidence="4" id="KW-0472">Membrane</keyword>
<gene>
    <name evidence="8" type="ORF">SAMN05421800_101498</name>
</gene>
<dbReference type="InterPro" id="IPR011990">
    <property type="entry name" value="TPR-like_helical_dom_sf"/>
</dbReference>
<feature type="domain" description="SusD-like N-terminal" evidence="7">
    <location>
        <begin position="76"/>
        <end position="233"/>
    </location>
</feature>
<organism evidence="8 9">
    <name type="scientific">Chryseobacterium balustinum</name>
    <dbReference type="NCBI Taxonomy" id="246"/>
    <lineage>
        <taxon>Bacteria</taxon>
        <taxon>Pseudomonadati</taxon>
        <taxon>Bacteroidota</taxon>
        <taxon>Flavobacteriia</taxon>
        <taxon>Flavobacteriales</taxon>
        <taxon>Weeksellaceae</taxon>
        <taxon>Chryseobacterium group</taxon>
        <taxon>Chryseobacterium</taxon>
    </lineage>
</organism>
<evidence type="ECO:0000256" key="2">
    <source>
        <dbReference type="ARBA" id="ARBA00006275"/>
    </source>
</evidence>
<keyword evidence="5" id="KW-0998">Cell outer membrane</keyword>
<comment type="similarity">
    <text evidence="2">Belongs to the SusD family.</text>
</comment>
<reference evidence="8 9" key="1">
    <citation type="submission" date="2017-02" db="EMBL/GenBank/DDBJ databases">
        <authorList>
            <person name="Varghese N."/>
            <person name="Submissions S."/>
        </authorList>
    </citation>
    <scope>NUCLEOTIDE SEQUENCE [LARGE SCALE GENOMIC DNA]</scope>
    <source>
        <strain evidence="8 9">DSM 16775</strain>
    </source>
</reference>
<evidence type="ECO:0000313" key="9">
    <source>
        <dbReference type="Proteomes" id="UP000190669"/>
    </source>
</evidence>
<evidence type="ECO:0000259" key="7">
    <source>
        <dbReference type="Pfam" id="PF14322"/>
    </source>
</evidence>
<dbReference type="Gene3D" id="1.25.40.390">
    <property type="match status" value="1"/>
</dbReference>
<comment type="subcellular location">
    <subcellularLocation>
        <location evidence="1">Cell outer membrane</location>
    </subcellularLocation>
</comment>
<dbReference type="PROSITE" id="PS51257">
    <property type="entry name" value="PROKAR_LIPOPROTEIN"/>
    <property type="match status" value="1"/>
</dbReference>
<evidence type="ECO:0000313" key="8">
    <source>
        <dbReference type="EMBL" id="SKB40908.1"/>
    </source>
</evidence>